<accession>A0A6A4H8X9</accession>
<feature type="compositionally biased region" description="Acidic residues" evidence="1">
    <location>
        <begin position="113"/>
        <end position="123"/>
    </location>
</feature>
<dbReference type="EMBL" id="ML769545">
    <property type="protein sequence ID" value="KAE9394709.1"/>
    <property type="molecule type" value="Genomic_DNA"/>
</dbReference>
<organism evidence="2 3">
    <name type="scientific">Gymnopus androsaceus JB14</name>
    <dbReference type="NCBI Taxonomy" id="1447944"/>
    <lineage>
        <taxon>Eukaryota</taxon>
        <taxon>Fungi</taxon>
        <taxon>Dikarya</taxon>
        <taxon>Basidiomycota</taxon>
        <taxon>Agaricomycotina</taxon>
        <taxon>Agaricomycetes</taxon>
        <taxon>Agaricomycetidae</taxon>
        <taxon>Agaricales</taxon>
        <taxon>Marasmiineae</taxon>
        <taxon>Omphalotaceae</taxon>
        <taxon>Gymnopus</taxon>
    </lineage>
</organism>
<evidence type="ECO:0000256" key="1">
    <source>
        <dbReference type="SAM" id="MobiDB-lite"/>
    </source>
</evidence>
<evidence type="ECO:0000313" key="3">
    <source>
        <dbReference type="Proteomes" id="UP000799118"/>
    </source>
</evidence>
<dbReference type="AlphaFoldDB" id="A0A6A4H8X9"/>
<dbReference type="Proteomes" id="UP000799118">
    <property type="component" value="Unassembled WGS sequence"/>
</dbReference>
<sequence>MASEIVCLIAQGLQEIMGVVNLSMSYVSFAKNIVVPYKVNIRGWPEDIPQLAADQTKRLYDTWNGSGAHWYCMISVKAKSYEKEVEKNSELEPRVRKKRSDAGSKCAQGGDDRSDDSEEDEDAQPTKGSKHKRAVGNDSEEGSNGGDDVQPQKKSGGGGKQ</sequence>
<reference evidence="2" key="1">
    <citation type="journal article" date="2019" name="Environ. Microbiol.">
        <title>Fungal ecological strategies reflected in gene transcription - a case study of two litter decomposers.</title>
        <authorList>
            <person name="Barbi F."/>
            <person name="Kohler A."/>
            <person name="Barry K."/>
            <person name="Baskaran P."/>
            <person name="Daum C."/>
            <person name="Fauchery L."/>
            <person name="Ihrmark K."/>
            <person name="Kuo A."/>
            <person name="LaButti K."/>
            <person name="Lipzen A."/>
            <person name="Morin E."/>
            <person name="Grigoriev I.V."/>
            <person name="Henrissat B."/>
            <person name="Lindahl B."/>
            <person name="Martin F."/>
        </authorList>
    </citation>
    <scope>NUCLEOTIDE SEQUENCE</scope>
    <source>
        <strain evidence="2">JB14</strain>
    </source>
</reference>
<protein>
    <submittedName>
        <fullName evidence="2">Uncharacterized protein</fullName>
    </submittedName>
</protein>
<proteinExistence type="predicted"/>
<keyword evidence="3" id="KW-1185">Reference proteome</keyword>
<name>A0A6A4H8X9_9AGAR</name>
<gene>
    <name evidence="2" type="ORF">BT96DRAFT_998312</name>
</gene>
<dbReference type="OrthoDB" id="3253416at2759"/>
<feature type="region of interest" description="Disordered" evidence="1">
    <location>
        <begin position="81"/>
        <end position="161"/>
    </location>
</feature>
<evidence type="ECO:0000313" key="2">
    <source>
        <dbReference type="EMBL" id="KAE9394709.1"/>
    </source>
</evidence>
<feature type="compositionally biased region" description="Basic and acidic residues" evidence="1">
    <location>
        <begin position="81"/>
        <end position="94"/>
    </location>
</feature>